<dbReference type="CDD" id="cd06193">
    <property type="entry name" value="siderophore_interacting"/>
    <property type="match status" value="1"/>
</dbReference>
<evidence type="ECO:0000313" key="3">
    <source>
        <dbReference type="EMBL" id="CAH0535147.1"/>
    </source>
</evidence>
<proteinExistence type="inferred from homology"/>
<keyword evidence="4" id="KW-1185">Reference proteome</keyword>
<evidence type="ECO:0000256" key="1">
    <source>
        <dbReference type="ARBA" id="ARBA00035644"/>
    </source>
</evidence>
<dbReference type="InterPro" id="IPR017927">
    <property type="entry name" value="FAD-bd_FR_type"/>
</dbReference>
<dbReference type="PANTHER" id="PTHR30157">
    <property type="entry name" value="FERRIC REDUCTASE, NADPH-DEPENDENT"/>
    <property type="match status" value="1"/>
</dbReference>
<feature type="domain" description="FAD-binding FR-type" evidence="2">
    <location>
        <begin position="20"/>
        <end position="143"/>
    </location>
</feature>
<dbReference type="PROSITE" id="PS51384">
    <property type="entry name" value="FAD_FR"/>
    <property type="match status" value="1"/>
</dbReference>
<accession>A0ABM8ZWW9</accession>
<dbReference type="SUPFAM" id="SSF63380">
    <property type="entry name" value="Riboflavin synthase domain-like"/>
    <property type="match status" value="1"/>
</dbReference>
<sequence>MSLSAQIQSVQMRRPPEFERPVFDACVVNKQQWTTNMLRLTLQSDDFSDFPHDCVGGYIKLIFHPEGHTDIHDCHSLRDVVLRTYSIRHFDPNACQLVLDMVTHDVHLPLTKEQGGYASQWGQQVSVGEHIFVAGPGLIAPIHADCDSVILASDMTGLPALAAQLETLPATAQGAAFIAVRDMGDQQVLRAPSGIAMHWLVQGERDLVAEVQAYPWPAGLVGVWCACEFDQMRTLRRYFRNEREVAREHLYISSYWKLGVTEDGHKTIKRQDSENNA</sequence>
<dbReference type="Pfam" id="PF04954">
    <property type="entry name" value="SIP"/>
    <property type="match status" value="1"/>
</dbReference>
<dbReference type="Proteomes" id="UP000838672">
    <property type="component" value="Unassembled WGS sequence"/>
</dbReference>
<reference evidence="3" key="1">
    <citation type="submission" date="2021-11" db="EMBL/GenBank/DDBJ databases">
        <authorList>
            <person name="Rodrigo-Torres L."/>
            <person name="Arahal R. D."/>
            <person name="Lucena T."/>
        </authorList>
    </citation>
    <scope>NUCLEOTIDE SEQUENCE</scope>
    <source>
        <strain evidence="3">CECT 7929</strain>
    </source>
</reference>
<evidence type="ECO:0000313" key="4">
    <source>
        <dbReference type="Proteomes" id="UP000838672"/>
    </source>
</evidence>
<gene>
    <name evidence="3" type="primary">viuB</name>
    <name evidence="3" type="ORF">VST7929_02808</name>
</gene>
<dbReference type="Pfam" id="PF08021">
    <property type="entry name" value="FAD_binding_9"/>
    <property type="match status" value="1"/>
</dbReference>
<comment type="caution">
    <text evidence="3">The sequence shown here is derived from an EMBL/GenBank/DDBJ whole genome shotgun (WGS) entry which is preliminary data.</text>
</comment>
<dbReference type="Gene3D" id="3.40.50.80">
    <property type="entry name" value="Nucleotide-binding domain of ferredoxin-NADP reductase (FNR) module"/>
    <property type="match status" value="1"/>
</dbReference>
<dbReference type="Gene3D" id="2.40.30.10">
    <property type="entry name" value="Translation factors"/>
    <property type="match status" value="1"/>
</dbReference>
<dbReference type="InterPro" id="IPR039261">
    <property type="entry name" value="FNR_nucleotide-bd"/>
</dbReference>
<organism evidence="3 4">
    <name type="scientific">Vibrio stylophorae</name>
    <dbReference type="NCBI Taxonomy" id="659351"/>
    <lineage>
        <taxon>Bacteria</taxon>
        <taxon>Pseudomonadati</taxon>
        <taxon>Pseudomonadota</taxon>
        <taxon>Gammaproteobacteria</taxon>
        <taxon>Vibrionales</taxon>
        <taxon>Vibrionaceae</taxon>
        <taxon>Vibrio</taxon>
    </lineage>
</organism>
<protein>
    <submittedName>
        <fullName evidence="3">Vibriobactin utilization protein ViuB</fullName>
    </submittedName>
</protein>
<dbReference type="InterPro" id="IPR017938">
    <property type="entry name" value="Riboflavin_synthase-like_b-brl"/>
</dbReference>
<dbReference type="InterPro" id="IPR039374">
    <property type="entry name" value="SIP_fam"/>
</dbReference>
<name>A0ABM8ZWW9_9VIBR</name>
<dbReference type="EMBL" id="CAKLDI010000002">
    <property type="protein sequence ID" value="CAH0535147.1"/>
    <property type="molecule type" value="Genomic_DNA"/>
</dbReference>
<dbReference type="RefSeq" id="WP_237468007.1">
    <property type="nucleotide sequence ID" value="NZ_CAKLDI010000002.1"/>
</dbReference>
<dbReference type="InterPro" id="IPR013113">
    <property type="entry name" value="SIP_FAD-bd"/>
</dbReference>
<evidence type="ECO:0000259" key="2">
    <source>
        <dbReference type="PROSITE" id="PS51384"/>
    </source>
</evidence>
<dbReference type="PANTHER" id="PTHR30157:SF0">
    <property type="entry name" value="NADPH-DEPENDENT FERRIC-CHELATE REDUCTASE"/>
    <property type="match status" value="1"/>
</dbReference>
<dbReference type="InterPro" id="IPR007037">
    <property type="entry name" value="SIP_rossman_dom"/>
</dbReference>
<comment type="similarity">
    <text evidence="1">Belongs to the SIP oxidoreductase family.</text>
</comment>